<reference evidence="5 6" key="1">
    <citation type="submission" date="2016-10" db="EMBL/GenBank/DDBJ databases">
        <authorList>
            <person name="de Groot N.N."/>
        </authorList>
    </citation>
    <scope>NUCLEOTIDE SEQUENCE [LARGE SCALE GENOMIC DNA]</scope>
    <source>
        <strain evidence="5 6">DSM 21039</strain>
    </source>
</reference>
<dbReference type="SUPFAM" id="SSF47336">
    <property type="entry name" value="ACP-like"/>
    <property type="match status" value="1"/>
</dbReference>
<accession>A0A1H8IW40</accession>
<dbReference type="GO" id="GO:0003824">
    <property type="term" value="F:catalytic activity"/>
    <property type="evidence" value="ECO:0007669"/>
    <property type="project" value="InterPro"/>
</dbReference>
<evidence type="ECO:0000256" key="3">
    <source>
        <dbReference type="ARBA" id="ARBA00022553"/>
    </source>
</evidence>
<proteinExistence type="predicted"/>
<dbReference type="Gene3D" id="3.30.559.30">
    <property type="entry name" value="Nonribosomal peptide synthetase, condensation domain"/>
    <property type="match status" value="1"/>
</dbReference>
<dbReference type="InterPro" id="IPR036736">
    <property type="entry name" value="ACP-like_sf"/>
</dbReference>
<name>A0A1H8IW40_9BACT</name>
<dbReference type="PANTHER" id="PTHR45527">
    <property type="entry name" value="NONRIBOSOMAL PEPTIDE SYNTHETASE"/>
    <property type="match status" value="1"/>
</dbReference>
<dbReference type="Gene3D" id="3.30.559.10">
    <property type="entry name" value="Chloramphenicol acetyltransferase-like domain"/>
    <property type="match status" value="1"/>
</dbReference>
<dbReference type="Gene3D" id="1.10.1200.10">
    <property type="entry name" value="ACP-like"/>
    <property type="match status" value="1"/>
</dbReference>
<dbReference type="GO" id="GO:0044550">
    <property type="term" value="P:secondary metabolite biosynthetic process"/>
    <property type="evidence" value="ECO:0007669"/>
    <property type="project" value="TreeGrafter"/>
</dbReference>
<dbReference type="PANTHER" id="PTHR45527:SF1">
    <property type="entry name" value="FATTY ACID SYNTHASE"/>
    <property type="match status" value="1"/>
</dbReference>
<comment type="cofactor">
    <cofactor evidence="1">
        <name>pantetheine 4'-phosphate</name>
        <dbReference type="ChEBI" id="CHEBI:47942"/>
    </cofactor>
</comment>
<dbReference type="CDD" id="cd05930">
    <property type="entry name" value="A_NRPS"/>
    <property type="match status" value="1"/>
</dbReference>
<dbReference type="PROSITE" id="PS00455">
    <property type="entry name" value="AMP_BINDING"/>
    <property type="match status" value="1"/>
</dbReference>
<keyword evidence="6" id="KW-1185">Reference proteome</keyword>
<dbReference type="GO" id="GO:0043041">
    <property type="term" value="P:amino acid activation for nonribosomal peptide biosynthetic process"/>
    <property type="evidence" value="ECO:0007669"/>
    <property type="project" value="TreeGrafter"/>
</dbReference>
<dbReference type="Pfam" id="PF00550">
    <property type="entry name" value="PP-binding"/>
    <property type="match status" value="1"/>
</dbReference>
<dbReference type="FunFam" id="1.10.1200.10:FF:000005">
    <property type="entry name" value="Nonribosomal peptide synthetase 1"/>
    <property type="match status" value="1"/>
</dbReference>
<dbReference type="InterPro" id="IPR045851">
    <property type="entry name" value="AMP-bd_C_sf"/>
</dbReference>
<dbReference type="GO" id="GO:0031177">
    <property type="term" value="F:phosphopantetheine binding"/>
    <property type="evidence" value="ECO:0007669"/>
    <property type="project" value="TreeGrafter"/>
</dbReference>
<dbReference type="CDD" id="cd19531">
    <property type="entry name" value="LCL_NRPS-like"/>
    <property type="match status" value="1"/>
</dbReference>
<dbReference type="Gene3D" id="3.30.300.30">
    <property type="match status" value="1"/>
</dbReference>
<dbReference type="InterPro" id="IPR042099">
    <property type="entry name" value="ANL_N_sf"/>
</dbReference>
<dbReference type="InterPro" id="IPR001242">
    <property type="entry name" value="Condensation_dom"/>
</dbReference>
<dbReference type="SUPFAM" id="SSF56801">
    <property type="entry name" value="Acetyl-CoA synthetase-like"/>
    <property type="match status" value="1"/>
</dbReference>
<evidence type="ECO:0000259" key="4">
    <source>
        <dbReference type="PROSITE" id="PS50075"/>
    </source>
</evidence>
<dbReference type="OrthoDB" id="4317020at2"/>
<dbReference type="InterPro" id="IPR009081">
    <property type="entry name" value="PP-bd_ACP"/>
</dbReference>
<dbReference type="SUPFAM" id="SSF52777">
    <property type="entry name" value="CoA-dependent acyltransferases"/>
    <property type="match status" value="2"/>
</dbReference>
<keyword evidence="3" id="KW-0597">Phosphoprotein</keyword>
<dbReference type="Pfam" id="PF00501">
    <property type="entry name" value="AMP-binding"/>
    <property type="match status" value="1"/>
</dbReference>
<feature type="domain" description="Carrier" evidence="4">
    <location>
        <begin position="523"/>
        <end position="598"/>
    </location>
</feature>
<evidence type="ECO:0000256" key="1">
    <source>
        <dbReference type="ARBA" id="ARBA00001957"/>
    </source>
</evidence>
<dbReference type="InterPro" id="IPR000873">
    <property type="entry name" value="AMP-dep_synth/lig_dom"/>
</dbReference>
<sequence>MNKRIIHTVFEQQALRVPNNIAVAEETQQVTYRELNNQANQLAHLLREKGMGREEVVSVLVPAGIQLATALLAVFKSGGVYLPMDPAFSRKRLLQMFTQTATRVLITCRALQQTAQTLIRELELDIPHLLIMEDLPYENYSAENPALINEPGDSNYIFYTSGSTGAAKAFLGCHDSLSHFIHWELKEFGVDETFKVSQLSQITFDASLRDVLLPLSCGGTLCVPLPETRSNVITLMAWLEAQRVTLVHCVPSLWRLMSKELAVQDATEVRLPELKHILMAGEPLYGKDLQLWFATGAQHVEIVNLYGTSETTLAKTFYRIKEAPADASQVMHVGQPISNTAVMILHQGQLCEPGKIGEVYIRTPFMTKGYYKDPALTASVFIQNPFVKDRIELMHKTGDMGKYLPDGNIEILGRLDEQVKVNGIRVELNEIKQAVLGMPGMQEVVVLAHKNSDHQNELVCYYIAPGITITELRTYLETELNENVIPAWFVPMTEFPLTINGKVDKRALPKPEALVLDPADYEPVQGETEQQLETIWKSILGLNNIGRKANFFKAGGTSLKAMQVISRIYQQFEVGVKLSDMFARPDIRQMAAFINSASTSAYQPIPVAVQQTYYPVTPAQKGLWIQDQFGSQPALYNMPAAFILEGKLDKAALQKAITILVIRHESLRTTFVSSGGTVQQKIHAVMEVPLSTTDLQSVKDPLEVAKKIALQAMAIPFDLQQGPLIRTQLLQLAKDRFIFLFNTHHIISDGWSEEILVKELFILYAAYSKQLANPLPPLGIQYKDYAAWLNTQLSDAALREQAQYWQQQFAGELPVLQFPTDYPRPAERTTNGDVYSFSIPATITAQLQACAQQEGASLFMALVAAVKALLNRFTGQEDMIIGAPIAGRTHKDVEPLVGLFVNMLALRTQFSSGLTFRQLLNKVKETVTNAYTHQHYPFDELVRALNLEFDNRRAPLTDVWVQLTDAPMTFDDKSDLQVTEYNPGYLTSKVDLTFKFTVHDDCLQVILEYNTDLFRRETMEQLEAHFNYVLQQLLDNDSLPLSAVTLLTSGEEAAEADDFLNSMYNLS</sequence>
<dbReference type="Pfam" id="PF00668">
    <property type="entry name" value="Condensation"/>
    <property type="match status" value="1"/>
</dbReference>
<dbReference type="InterPro" id="IPR023213">
    <property type="entry name" value="CAT-like_dom_sf"/>
</dbReference>
<dbReference type="InterPro" id="IPR020845">
    <property type="entry name" value="AMP-binding_CS"/>
</dbReference>
<dbReference type="RefSeq" id="WP_089920714.1">
    <property type="nucleotide sequence ID" value="NZ_FOBB01000012.1"/>
</dbReference>
<keyword evidence="2" id="KW-0596">Phosphopantetheine</keyword>
<evidence type="ECO:0000313" key="6">
    <source>
        <dbReference type="Proteomes" id="UP000198984"/>
    </source>
</evidence>
<dbReference type="GO" id="GO:0005829">
    <property type="term" value="C:cytosol"/>
    <property type="evidence" value="ECO:0007669"/>
    <property type="project" value="TreeGrafter"/>
</dbReference>
<dbReference type="Gene3D" id="3.40.50.12780">
    <property type="entry name" value="N-terminal domain of ligase-like"/>
    <property type="match status" value="1"/>
</dbReference>
<evidence type="ECO:0000256" key="2">
    <source>
        <dbReference type="ARBA" id="ARBA00022450"/>
    </source>
</evidence>
<dbReference type="STRING" id="573321.SAMN04488505_112104"/>
<evidence type="ECO:0000313" key="5">
    <source>
        <dbReference type="EMBL" id="SEN72794.1"/>
    </source>
</evidence>
<dbReference type="PROSITE" id="PS50075">
    <property type="entry name" value="CARRIER"/>
    <property type="match status" value="1"/>
</dbReference>
<gene>
    <name evidence="5" type="ORF">SAMN04488505_112104</name>
</gene>
<dbReference type="EMBL" id="FOBB01000012">
    <property type="protein sequence ID" value="SEN72794.1"/>
    <property type="molecule type" value="Genomic_DNA"/>
</dbReference>
<dbReference type="Proteomes" id="UP000198984">
    <property type="component" value="Unassembled WGS sequence"/>
</dbReference>
<organism evidence="5 6">
    <name type="scientific">Chitinophaga rupis</name>
    <dbReference type="NCBI Taxonomy" id="573321"/>
    <lineage>
        <taxon>Bacteria</taxon>
        <taxon>Pseudomonadati</taxon>
        <taxon>Bacteroidota</taxon>
        <taxon>Chitinophagia</taxon>
        <taxon>Chitinophagales</taxon>
        <taxon>Chitinophagaceae</taxon>
        <taxon>Chitinophaga</taxon>
    </lineage>
</organism>
<dbReference type="InterPro" id="IPR010071">
    <property type="entry name" value="AA_adenyl_dom"/>
</dbReference>
<dbReference type="NCBIfam" id="TIGR01733">
    <property type="entry name" value="AA-adenyl-dom"/>
    <property type="match status" value="1"/>
</dbReference>
<dbReference type="AlphaFoldDB" id="A0A1H8IW40"/>
<protein>
    <submittedName>
        <fullName evidence="5">Amino acid adenylation domain-containing protein</fullName>
    </submittedName>
</protein>